<protein>
    <submittedName>
        <fullName evidence="2">Transposase</fullName>
    </submittedName>
</protein>
<feature type="non-terminal residue" evidence="2">
    <location>
        <position position="110"/>
    </location>
</feature>
<name>A0A6P0DQ24_RHILE</name>
<dbReference type="GO" id="GO:0006313">
    <property type="term" value="P:DNA transposition"/>
    <property type="evidence" value="ECO:0007669"/>
    <property type="project" value="InterPro"/>
</dbReference>
<feature type="domain" description="Transposase IS110-like N-terminal" evidence="1">
    <location>
        <begin position="5"/>
        <end position="104"/>
    </location>
</feature>
<dbReference type="AlphaFoldDB" id="A0A6P0DQ24"/>
<dbReference type="PANTHER" id="PTHR33055:SF3">
    <property type="entry name" value="PUTATIVE TRANSPOSASE FOR IS117-RELATED"/>
    <property type="match status" value="1"/>
</dbReference>
<gene>
    <name evidence="2" type="ORF">GUK36_38950</name>
</gene>
<evidence type="ECO:0000259" key="1">
    <source>
        <dbReference type="Pfam" id="PF01548"/>
    </source>
</evidence>
<accession>A0A6P0DQ24</accession>
<dbReference type="GO" id="GO:0004803">
    <property type="term" value="F:transposase activity"/>
    <property type="evidence" value="ECO:0007669"/>
    <property type="project" value="InterPro"/>
</dbReference>
<dbReference type="EMBL" id="WXXP01000331">
    <property type="protein sequence ID" value="NEK55218.1"/>
    <property type="molecule type" value="Genomic_DNA"/>
</dbReference>
<dbReference type="Pfam" id="PF01548">
    <property type="entry name" value="DEDD_Tnp_IS110"/>
    <property type="match status" value="1"/>
</dbReference>
<proteinExistence type="predicted"/>
<sequence length="110" mass="12018">MTEYIGLDVSMKETAISIRRAGKRIWRGKCASDPAAIAELIRMRASNAERVVFETGPLSVWFYHALRAEGLPAICVDARHAKAALDMAANKTDANDADGLAHLAEVGFFR</sequence>
<dbReference type="RefSeq" id="WP_164001044.1">
    <property type="nucleotide sequence ID" value="NZ_WXXP01000331.1"/>
</dbReference>
<comment type="caution">
    <text evidence="2">The sequence shown here is derived from an EMBL/GenBank/DDBJ whole genome shotgun (WGS) entry which is preliminary data.</text>
</comment>
<dbReference type="InterPro" id="IPR047650">
    <property type="entry name" value="Transpos_IS110"/>
</dbReference>
<dbReference type="InterPro" id="IPR002525">
    <property type="entry name" value="Transp_IS110-like_N"/>
</dbReference>
<evidence type="ECO:0000313" key="3">
    <source>
        <dbReference type="Proteomes" id="UP000471409"/>
    </source>
</evidence>
<organism evidence="2 3">
    <name type="scientific">Rhizobium leguminosarum</name>
    <dbReference type="NCBI Taxonomy" id="384"/>
    <lineage>
        <taxon>Bacteria</taxon>
        <taxon>Pseudomonadati</taxon>
        <taxon>Pseudomonadota</taxon>
        <taxon>Alphaproteobacteria</taxon>
        <taxon>Hyphomicrobiales</taxon>
        <taxon>Rhizobiaceae</taxon>
        <taxon>Rhizobium/Agrobacterium group</taxon>
        <taxon>Rhizobium</taxon>
    </lineage>
</organism>
<dbReference type="GO" id="GO:0003677">
    <property type="term" value="F:DNA binding"/>
    <property type="evidence" value="ECO:0007669"/>
    <property type="project" value="InterPro"/>
</dbReference>
<dbReference type="PANTHER" id="PTHR33055">
    <property type="entry name" value="TRANSPOSASE FOR INSERTION SEQUENCE ELEMENT IS1111A"/>
    <property type="match status" value="1"/>
</dbReference>
<reference evidence="2 3" key="1">
    <citation type="submission" date="2020-01" db="EMBL/GenBank/DDBJ databases">
        <title>Rhizobium genotypes associated with high levels of biological nitrogen fixation by grain legumes in a temperate-maritime cropping system.</title>
        <authorList>
            <person name="Maluk M."/>
            <person name="Francesc Ferrando Molina F."/>
            <person name="Lopez Del Egido L."/>
            <person name="Lafos M."/>
            <person name="Langarica-Fuentes A."/>
            <person name="Gebre Yohannes G."/>
            <person name="Young M.W."/>
            <person name="Martin P."/>
            <person name="Gantlett R."/>
            <person name="Kenicer G."/>
            <person name="Hawes C."/>
            <person name="Begg G.S."/>
            <person name="Quilliam R.S."/>
            <person name="Squire G.R."/>
            <person name="Poole P.S."/>
            <person name="Young P.W."/>
            <person name="Iannetta P.M."/>
            <person name="James E.K."/>
        </authorList>
    </citation>
    <scope>NUCLEOTIDE SEQUENCE [LARGE SCALE GENOMIC DNA]</scope>
    <source>
        <strain evidence="2 3">JHI944</strain>
    </source>
</reference>
<evidence type="ECO:0000313" key="2">
    <source>
        <dbReference type="EMBL" id="NEK55218.1"/>
    </source>
</evidence>
<dbReference type="Proteomes" id="UP000471409">
    <property type="component" value="Unassembled WGS sequence"/>
</dbReference>